<dbReference type="EMBL" id="JABELV010000005">
    <property type="protein sequence ID" value="KAG7575313.1"/>
    <property type="molecule type" value="Genomic_DNA"/>
</dbReference>
<protein>
    <submittedName>
        <fullName evidence="1">Uncharacterized protein</fullName>
    </submittedName>
</protein>
<accession>A0A8K0NVQ1</accession>
<gene>
    <name evidence="1" type="ORF">FFLO_00477</name>
</gene>
<evidence type="ECO:0000313" key="2">
    <source>
        <dbReference type="Proteomes" id="UP000812966"/>
    </source>
</evidence>
<keyword evidence="2" id="KW-1185">Reference proteome</keyword>
<sequence length="167" mass="19458">MTLTLHHPFEPDRSVPTRRKRLIALTRVCRIGHGWGTGLSEYRHRDRRRSRRRIGKEGYGYMAMPMCRIRMGRRQRAFFRFRWVEASGCVCVGLTLVMPCALSEPRSIALLTLSLPCYAHSSIARPSRATGGSREWGCRRRNDLTIAWSRPRWLLFDDRGRLISARD</sequence>
<organism evidence="1 2">
    <name type="scientific">Filobasidium floriforme</name>
    <dbReference type="NCBI Taxonomy" id="5210"/>
    <lineage>
        <taxon>Eukaryota</taxon>
        <taxon>Fungi</taxon>
        <taxon>Dikarya</taxon>
        <taxon>Basidiomycota</taxon>
        <taxon>Agaricomycotina</taxon>
        <taxon>Tremellomycetes</taxon>
        <taxon>Filobasidiales</taxon>
        <taxon>Filobasidiaceae</taxon>
        <taxon>Filobasidium</taxon>
    </lineage>
</organism>
<dbReference type="AlphaFoldDB" id="A0A8K0NVQ1"/>
<name>A0A8K0NVQ1_9TREE</name>
<dbReference type="Proteomes" id="UP000812966">
    <property type="component" value="Unassembled WGS sequence"/>
</dbReference>
<evidence type="ECO:0000313" key="1">
    <source>
        <dbReference type="EMBL" id="KAG7575313.1"/>
    </source>
</evidence>
<proteinExistence type="predicted"/>
<reference evidence="1" key="1">
    <citation type="submission" date="2020-04" db="EMBL/GenBank/DDBJ databases">
        <title>Analysis of mating type loci in Filobasidium floriforme.</title>
        <authorList>
            <person name="Nowrousian M."/>
        </authorList>
    </citation>
    <scope>NUCLEOTIDE SEQUENCE</scope>
    <source>
        <strain evidence="1">CBS 6242</strain>
    </source>
</reference>
<comment type="caution">
    <text evidence="1">The sequence shown here is derived from an EMBL/GenBank/DDBJ whole genome shotgun (WGS) entry which is preliminary data.</text>
</comment>